<evidence type="ECO:0000313" key="3">
    <source>
        <dbReference type="EMBL" id="AKP66807.1"/>
    </source>
</evidence>
<gene>
    <name evidence="3" type="ORF">ABM34_03975</name>
</gene>
<organism evidence="3 4">
    <name type="scientific">Companilactobacillus ginsenosidimutans</name>
    <dbReference type="NCBI Taxonomy" id="1007676"/>
    <lineage>
        <taxon>Bacteria</taxon>
        <taxon>Bacillati</taxon>
        <taxon>Bacillota</taxon>
        <taxon>Bacilli</taxon>
        <taxon>Lactobacillales</taxon>
        <taxon>Lactobacillaceae</taxon>
        <taxon>Companilactobacillus</taxon>
    </lineage>
</organism>
<dbReference type="EMBL" id="CP012034">
    <property type="protein sequence ID" value="AKP66807.1"/>
    <property type="molecule type" value="Genomic_DNA"/>
</dbReference>
<keyword evidence="1" id="KW-0472">Membrane</keyword>
<feature type="transmembrane region" description="Helical" evidence="1">
    <location>
        <begin position="287"/>
        <end position="306"/>
    </location>
</feature>
<accession>A0A0H4QFS0</accession>
<feature type="transmembrane region" description="Helical" evidence="1">
    <location>
        <begin position="256"/>
        <end position="275"/>
    </location>
</feature>
<dbReference type="SMART" id="SM00014">
    <property type="entry name" value="acidPPc"/>
    <property type="match status" value="1"/>
</dbReference>
<dbReference type="OrthoDB" id="1653251at2"/>
<feature type="transmembrane region" description="Helical" evidence="1">
    <location>
        <begin position="15"/>
        <end position="35"/>
    </location>
</feature>
<dbReference type="AlphaFoldDB" id="A0A0H4QFS0"/>
<dbReference type="RefSeq" id="WP_048703614.1">
    <property type="nucleotide sequence ID" value="NZ_CP012034.1"/>
</dbReference>
<proteinExistence type="predicted"/>
<keyword evidence="1" id="KW-1133">Transmembrane helix</keyword>
<keyword evidence="1" id="KW-0812">Transmembrane</keyword>
<dbReference type="SUPFAM" id="SSF48317">
    <property type="entry name" value="Acid phosphatase/Vanadium-dependent haloperoxidase"/>
    <property type="match status" value="1"/>
</dbReference>
<feature type="domain" description="Phosphatidic acid phosphatase type 2/haloperoxidase" evidence="2">
    <location>
        <begin position="177"/>
        <end position="298"/>
    </location>
</feature>
<evidence type="ECO:0000256" key="1">
    <source>
        <dbReference type="SAM" id="Phobius"/>
    </source>
</evidence>
<feature type="transmembrane region" description="Helical" evidence="1">
    <location>
        <begin position="83"/>
        <end position="102"/>
    </location>
</feature>
<keyword evidence="4" id="KW-1185">Reference proteome</keyword>
<protein>
    <submittedName>
        <fullName evidence="3">Phosphatidic acid phosphatase</fullName>
    </submittedName>
</protein>
<name>A0A0H4QFS0_9LACO</name>
<dbReference type="InterPro" id="IPR000326">
    <property type="entry name" value="PAP2/HPO"/>
</dbReference>
<dbReference type="Pfam" id="PF01569">
    <property type="entry name" value="PAP2"/>
    <property type="match status" value="1"/>
</dbReference>
<sequence>MGVKVSKFMSSPSKVFYTAAITIIAIMLIGTGFDWQISQAIMDQNSWFSTIFQDFGLWPIPFIIMLSCMVIINYGYRAKDKPWFVRCSMIIGGFVLSGWQLWANYLKTTVYYALTLNDNVKKGLPVGQANSDGGNLHLSFLGNFTIWIIIYLVFFFIAQIWLSRKSDEQMTYLVKVAVVATLASIVANDMNAAMKTYWGRWRPYELAGNHAHFTNWFQPNGANNHMSFPSGHTTAAAGIMLLPMFVDRANVKLQKIAFWCGLAYCILMWSTRVRVGAHFLTDATSGLWTVWFVFFVVLSITGMHLVEWKKDPILK</sequence>
<dbReference type="STRING" id="1007676.ABM34_03975"/>
<feature type="transmembrane region" description="Helical" evidence="1">
    <location>
        <begin position="55"/>
        <end position="76"/>
    </location>
</feature>
<dbReference type="Gene3D" id="1.20.144.10">
    <property type="entry name" value="Phosphatidic acid phosphatase type 2/haloperoxidase"/>
    <property type="match status" value="1"/>
</dbReference>
<reference evidence="4" key="1">
    <citation type="submission" date="2015-07" db="EMBL/GenBank/DDBJ databases">
        <title>Lactobacillus ginsenosidimutans/EMML 3141/ whole genome sequencing.</title>
        <authorList>
            <person name="Kim M.K."/>
            <person name="Im W.-T."/>
            <person name="Srinivasan S."/>
            <person name="Lee J.-J."/>
        </authorList>
    </citation>
    <scope>NUCLEOTIDE SEQUENCE [LARGE SCALE GENOMIC DNA]</scope>
    <source>
        <strain evidence="4">EMML 3041</strain>
    </source>
</reference>
<dbReference type="Proteomes" id="UP000036106">
    <property type="component" value="Chromosome"/>
</dbReference>
<evidence type="ECO:0000259" key="2">
    <source>
        <dbReference type="SMART" id="SM00014"/>
    </source>
</evidence>
<dbReference type="InterPro" id="IPR036938">
    <property type="entry name" value="PAP2/HPO_sf"/>
</dbReference>
<evidence type="ECO:0000313" key="4">
    <source>
        <dbReference type="Proteomes" id="UP000036106"/>
    </source>
</evidence>
<dbReference type="PATRIC" id="fig|1007676.4.peg.818"/>
<feature type="transmembrane region" description="Helical" evidence="1">
    <location>
        <begin position="144"/>
        <end position="163"/>
    </location>
</feature>
<dbReference type="KEGG" id="lgn:ABM34_03975"/>